<evidence type="ECO:0000313" key="3">
    <source>
        <dbReference type="Proteomes" id="UP001156669"/>
    </source>
</evidence>
<keyword evidence="1" id="KW-0812">Transmembrane</keyword>
<dbReference type="PIRSF" id="PIRSF004525">
    <property type="entry name" value="Pilin_peptidase-dep_B_prd"/>
    <property type="match status" value="1"/>
</dbReference>
<dbReference type="InterPro" id="IPR016419">
    <property type="entry name" value="Prepilin_Pept-dep_B_prd"/>
</dbReference>
<comment type="caution">
    <text evidence="2">The sequence shown here is derived from an EMBL/GenBank/DDBJ whole genome shotgun (WGS) entry which is preliminary data.</text>
</comment>
<evidence type="ECO:0008006" key="4">
    <source>
        <dbReference type="Google" id="ProtNLM"/>
    </source>
</evidence>
<reference evidence="3" key="1">
    <citation type="journal article" date="2019" name="Int. J. Syst. Evol. Microbiol.">
        <title>The Global Catalogue of Microorganisms (GCM) 10K type strain sequencing project: providing services to taxonomists for standard genome sequencing and annotation.</title>
        <authorList>
            <consortium name="The Broad Institute Genomics Platform"/>
            <consortium name="The Broad Institute Genome Sequencing Center for Infectious Disease"/>
            <person name="Wu L."/>
            <person name="Ma J."/>
        </authorList>
    </citation>
    <scope>NUCLEOTIDE SEQUENCE [LARGE SCALE GENOMIC DNA]</scope>
    <source>
        <strain evidence="3">NBRC 110633</strain>
    </source>
</reference>
<accession>A0ABQ5Y838</accession>
<dbReference type="Proteomes" id="UP001156669">
    <property type="component" value="Unassembled WGS sequence"/>
</dbReference>
<keyword evidence="3" id="KW-1185">Reference proteome</keyword>
<proteinExistence type="predicted"/>
<protein>
    <recommendedName>
        <fullName evidence="4">Pilus assembly protein PilW</fullName>
    </recommendedName>
</protein>
<sequence>MLKQKGASLVEFMIASSLGLISLAIVGSLYISGQKAAMERSKELMLLQNTASVLQMLRNDIQRAGFDGIDGIDGNSVKISGASNTIYTLDAPGMGLIAYAYNVGSSGATALYKNVVYEQRVDTPESLFVCEKKQTTIWSVADVIALSGTGSCNTLFDKKAIHVNQFTLAAATVKNTDAESAMVTVTLGTELKDATDIRTEQSFTVKQRNWQ</sequence>
<keyword evidence="1" id="KW-0472">Membrane</keyword>
<keyword evidence="1" id="KW-1133">Transmembrane helix</keyword>
<evidence type="ECO:0000313" key="2">
    <source>
        <dbReference type="EMBL" id="GLR07173.1"/>
    </source>
</evidence>
<dbReference type="RefSeq" id="WP_045400147.1">
    <property type="nucleotide sequence ID" value="NZ_BBLD01000026.1"/>
</dbReference>
<gene>
    <name evidence="2" type="ORF">GCM10007906_47610</name>
</gene>
<evidence type="ECO:0000256" key="1">
    <source>
        <dbReference type="SAM" id="Phobius"/>
    </source>
</evidence>
<dbReference type="EMBL" id="BSOE01000059">
    <property type="protein sequence ID" value="GLR07173.1"/>
    <property type="molecule type" value="Genomic_DNA"/>
</dbReference>
<organism evidence="2 3">
    <name type="scientific">Vibrio hyugaensis</name>
    <dbReference type="NCBI Taxonomy" id="1534743"/>
    <lineage>
        <taxon>Bacteria</taxon>
        <taxon>Pseudomonadati</taxon>
        <taxon>Pseudomonadota</taxon>
        <taxon>Gammaproteobacteria</taxon>
        <taxon>Vibrionales</taxon>
        <taxon>Vibrionaceae</taxon>
        <taxon>Vibrio</taxon>
    </lineage>
</organism>
<feature type="transmembrane region" description="Helical" evidence="1">
    <location>
        <begin position="12"/>
        <end position="32"/>
    </location>
</feature>
<name>A0ABQ5Y838_9VIBR</name>